<evidence type="ECO:0000259" key="3">
    <source>
        <dbReference type="Pfam" id="PF02709"/>
    </source>
</evidence>
<accession>A0A2R7YYU5</accession>
<dbReference type="RefSeq" id="WP_108343425.1">
    <property type="nucleotide sequence ID" value="NZ_PYXZ01000002.1"/>
</dbReference>
<dbReference type="OrthoDB" id="9803627at2"/>
<sequence>MHRVGVVIPTFNSGLLLREAVDSVLNQTEAVDLVIVDDCSTDEASVAVLAELEAQGLHVLRHDVNTGPGGSMNSGIRLLENPYVVAVAADDVADPEYAHEAAEVLERDPSVSVVTTALQKFGASSELYVPEGAPNGVTDLLFYNTVPGISMFRREDWERIGGYASLTWGEDYDFWIRLLHAVGGTCFVLPTPRYRYRIHDDQLTSTRRGDDKIAQQVEMVRRHPDPWRDNIDVVMERLWRNQAELDYYRSSYGKINYVKNVLLNRVRTTRDRLLESRRSRQRVHPGA</sequence>
<gene>
    <name evidence="4" type="ORF">C7S10_05485</name>
</gene>
<dbReference type="InterPro" id="IPR027791">
    <property type="entry name" value="Galactosyl_T_C"/>
</dbReference>
<evidence type="ECO:0000256" key="1">
    <source>
        <dbReference type="ARBA" id="ARBA00022679"/>
    </source>
</evidence>
<evidence type="ECO:0000259" key="2">
    <source>
        <dbReference type="Pfam" id="PF00535"/>
    </source>
</evidence>
<dbReference type="Gene3D" id="3.90.550.10">
    <property type="entry name" value="Spore Coat Polysaccharide Biosynthesis Protein SpsA, Chain A"/>
    <property type="match status" value="1"/>
</dbReference>
<dbReference type="Proteomes" id="UP000244867">
    <property type="component" value="Unassembled WGS sequence"/>
</dbReference>
<dbReference type="CDD" id="cd00761">
    <property type="entry name" value="Glyco_tranf_GTA_type"/>
    <property type="match status" value="1"/>
</dbReference>
<dbReference type="InterPro" id="IPR050834">
    <property type="entry name" value="Glycosyltransf_2"/>
</dbReference>
<dbReference type="PANTHER" id="PTHR43685:SF2">
    <property type="entry name" value="GLYCOSYLTRANSFERASE 2-LIKE DOMAIN-CONTAINING PROTEIN"/>
    <property type="match status" value="1"/>
</dbReference>
<dbReference type="Pfam" id="PF02709">
    <property type="entry name" value="Glyco_transf_7C"/>
    <property type="match status" value="1"/>
</dbReference>
<evidence type="ECO:0008006" key="6">
    <source>
        <dbReference type="Google" id="ProtNLM"/>
    </source>
</evidence>
<dbReference type="PANTHER" id="PTHR43685">
    <property type="entry name" value="GLYCOSYLTRANSFERASE"/>
    <property type="match status" value="1"/>
</dbReference>
<feature type="domain" description="Glycosyltransferase 2-like" evidence="2">
    <location>
        <begin position="6"/>
        <end position="130"/>
    </location>
</feature>
<dbReference type="EMBL" id="PYXZ01000002">
    <property type="protein sequence ID" value="PUA81533.1"/>
    <property type="molecule type" value="Genomic_DNA"/>
</dbReference>
<name>A0A2R7YYU5_9ACTN</name>
<organism evidence="4 5">
    <name type="scientific">Nocardioides currus</name>
    <dbReference type="NCBI Taxonomy" id="2133958"/>
    <lineage>
        <taxon>Bacteria</taxon>
        <taxon>Bacillati</taxon>
        <taxon>Actinomycetota</taxon>
        <taxon>Actinomycetes</taxon>
        <taxon>Propionibacteriales</taxon>
        <taxon>Nocardioidaceae</taxon>
        <taxon>Nocardioides</taxon>
    </lineage>
</organism>
<dbReference type="GO" id="GO:0016740">
    <property type="term" value="F:transferase activity"/>
    <property type="evidence" value="ECO:0007669"/>
    <property type="project" value="UniProtKB-KW"/>
</dbReference>
<comment type="caution">
    <text evidence="4">The sequence shown here is derived from an EMBL/GenBank/DDBJ whole genome shotgun (WGS) entry which is preliminary data.</text>
</comment>
<dbReference type="InterPro" id="IPR029044">
    <property type="entry name" value="Nucleotide-diphossugar_trans"/>
</dbReference>
<keyword evidence="5" id="KW-1185">Reference proteome</keyword>
<feature type="domain" description="Galactosyltransferase C-terminal" evidence="3">
    <location>
        <begin position="146"/>
        <end position="190"/>
    </location>
</feature>
<dbReference type="AlphaFoldDB" id="A0A2R7YYU5"/>
<dbReference type="Pfam" id="PF00535">
    <property type="entry name" value="Glycos_transf_2"/>
    <property type="match status" value="1"/>
</dbReference>
<keyword evidence="1" id="KW-0808">Transferase</keyword>
<dbReference type="InterPro" id="IPR001173">
    <property type="entry name" value="Glyco_trans_2-like"/>
</dbReference>
<evidence type="ECO:0000313" key="5">
    <source>
        <dbReference type="Proteomes" id="UP000244867"/>
    </source>
</evidence>
<protein>
    <recommendedName>
        <fullName evidence="6">Glycosyltransferase family 2 protein</fullName>
    </recommendedName>
</protein>
<reference evidence="4 5" key="1">
    <citation type="submission" date="2018-03" db="EMBL/GenBank/DDBJ databases">
        <authorList>
            <person name="Keele B.F."/>
        </authorList>
    </citation>
    <scope>NUCLEOTIDE SEQUENCE [LARGE SCALE GENOMIC DNA]</scope>
    <source>
        <strain evidence="4 5">IB-3</strain>
    </source>
</reference>
<evidence type="ECO:0000313" key="4">
    <source>
        <dbReference type="EMBL" id="PUA81533.1"/>
    </source>
</evidence>
<proteinExistence type="predicted"/>
<dbReference type="SUPFAM" id="SSF53448">
    <property type="entry name" value="Nucleotide-diphospho-sugar transferases"/>
    <property type="match status" value="1"/>
</dbReference>